<dbReference type="AlphaFoldDB" id="F7XWL1"/>
<gene>
    <name evidence="1" type="ordered locus">midi_00770</name>
</gene>
<accession>F7XWL1</accession>
<keyword evidence="2" id="KW-1185">Reference proteome</keyword>
<organism evidence="1 2">
    <name type="scientific">Midichloria mitochondrii (strain IricVA)</name>
    <dbReference type="NCBI Taxonomy" id="696127"/>
    <lineage>
        <taxon>Bacteria</taxon>
        <taxon>Pseudomonadati</taxon>
        <taxon>Pseudomonadota</taxon>
        <taxon>Alphaproteobacteria</taxon>
        <taxon>Rickettsiales</taxon>
        <taxon>Candidatus Midichloriaceae</taxon>
        <taxon>Candidatus Midichloria</taxon>
    </lineage>
</organism>
<dbReference type="EMBL" id="CP002130">
    <property type="protein sequence ID" value="AEI89060.1"/>
    <property type="molecule type" value="Genomic_DNA"/>
</dbReference>
<name>F7XWL1_MIDMI</name>
<dbReference type="KEGG" id="mmn:midi_00770"/>
<evidence type="ECO:0000313" key="2">
    <source>
        <dbReference type="Proteomes" id="UP000006639"/>
    </source>
</evidence>
<dbReference type="STRING" id="696127.midi_00770"/>
<protein>
    <submittedName>
        <fullName evidence="1">Uncharacterized protein</fullName>
    </submittedName>
</protein>
<dbReference type="HOGENOM" id="CLU_3345986_0_0_5"/>
<reference evidence="1 2" key="1">
    <citation type="journal article" date="2011" name="Mol. Biol. Evol.">
        <title>Phylogenomic evidence for the presence of a flagellum and cbb3 oxidase in the free-living mitochondrial ancestor.</title>
        <authorList>
            <person name="Sassera D."/>
            <person name="Lo N."/>
            <person name="Epis S."/>
            <person name="D'Auria G."/>
            <person name="Montagna M."/>
            <person name="Comandatore F."/>
            <person name="Horner D."/>
            <person name="Pereto J."/>
            <person name="Luciano A.M."/>
            <person name="Franciosi F."/>
            <person name="Ferri E."/>
            <person name="Crotti E."/>
            <person name="Bazzocchi C."/>
            <person name="Daffonchio D."/>
            <person name="Sacchi L."/>
            <person name="Moya A."/>
            <person name="Latorre A."/>
            <person name="Bandi C."/>
        </authorList>
    </citation>
    <scope>NUCLEOTIDE SEQUENCE [LARGE SCALE GENOMIC DNA]</scope>
    <source>
        <strain evidence="1 2">IricVA</strain>
    </source>
</reference>
<dbReference type="Proteomes" id="UP000006639">
    <property type="component" value="Chromosome"/>
</dbReference>
<evidence type="ECO:0000313" key="1">
    <source>
        <dbReference type="EMBL" id="AEI89060.1"/>
    </source>
</evidence>
<sequence length="37" mass="4095">MTFMAVSMNMEGKMLQSTTVDTGFDFGKIAKEGVDYL</sequence>
<proteinExistence type="predicted"/>